<dbReference type="GeneID" id="75259276"/>
<feature type="chain" id="PRO_5044795062" description="Secreted protein" evidence="1">
    <location>
        <begin position="24"/>
        <end position="252"/>
    </location>
</feature>
<sequence length="252" mass="28083">MKTKRQSIVAAMLALTMSFSATAAATPLDTDDSVDNIQATSEDLQLPTESEIQELRGNMEARGINAETQDALIEKILNGQLPDSDNLNVDPIDISESPNDENTQVLTFPDGSVAYTSIGKANSDQIQLRSVRSSECNRYWYNSGWERWDNCRIEYSGIAFRYGFLAHLSLPHDSNGRGIIRHVWQPTVWKSWGHTVQSSQVSIIQGWEDKKTNYPAKAQMTATLQVAKIFSTKTIGLTLEIRGRSVSITPQM</sequence>
<dbReference type="Proteomes" id="UP000248741">
    <property type="component" value="Chromosome 1"/>
</dbReference>
<dbReference type="AlphaFoldDB" id="A0ABD7MUQ0"/>
<organism evidence="2 3">
    <name type="scientific">Corynebacterium ulcerans</name>
    <dbReference type="NCBI Taxonomy" id="65058"/>
    <lineage>
        <taxon>Bacteria</taxon>
        <taxon>Bacillati</taxon>
        <taxon>Actinomycetota</taxon>
        <taxon>Actinomycetes</taxon>
        <taxon>Mycobacteriales</taxon>
        <taxon>Corynebacteriaceae</taxon>
        <taxon>Corynebacterium</taxon>
    </lineage>
</organism>
<evidence type="ECO:0000256" key="1">
    <source>
        <dbReference type="SAM" id="SignalP"/>
    </source>
</evidence>
<feature type="signal peptide" evidence="1">
    <location>
        <begin position="1"/>
        <end position="23"/>
    </location>
</feature>
<keyword evidence="1" id="KW-0732">Signal</keyword>
<accession>A0ABD7MUQ0</accession>
<reference evidence="2 3" key="1">
    <citation type="submission" date="2018-06" db="EMBL/GenBank/DDBJ databases">
        <authorList>
            <consortium name="Pathogen Informatics"/>
            <person name="Doyle S."/>
        </authorList>
    </citation>
    <scope>NUCLEOTIDE SEQUENCE [LARGE SCALE GENOMIC DNA]</scope>
    <source>
        <strain evidence="2 3">NCTC7908</strain>
    </source>
</reference>
<protein>
    <recommendedName>
        <fullName evidence="4">Secreted protein</fullName>
    </recommendedName>
</protein>
<dbReference type="EMBL" id="LS483400">
    <property type="protein sequence ID" value="SQG52464.1"/>
    <property type="molecule type" value="Genomic_DNA"/>
</dbReference>
<evidence type="ECO:0008006" key="4">
    <source>
        <dbReference type="Google" id="ProtNLM"/>
    </source>
</evidence>
<evidence type="ECO:0000313" key="2">
    <source>
        <dbReference type="EMBL" id="SQG52464.1"/>
    </source>
</evidence>
<name>A0ABD7MUQ0_CORUL</name>
<evidence type="ECO:0000313" key="3">
    <source>
        <dbReference type="Proteomes" id="UP000248741"/>
    </source>
</evidence>
<dbReference type="KEGG" id="cuq:Cul210931_0087"/>
<proteinExistence type="predicted"/>
<gene>
    <name evidence="2" type="ORF">NCTC7908_01795</name>
</gene>
<dbReference type="RefSeq" id="WP_014525135.1">
    <property type="nucleotide sequence ID" value="NZ_CP009583.1"/>
</dbReference>